<reference evidence="4" key="1">
    <citation type="submission" date="2018-02" db="EMBL/GenBank/DDBJ databases">
        <authorList>
            <person name="Cohen D.B."/>
            <person name="Kent A.D."/>
        </authorList>
    </citation>
    <scope>NUCLEOTIDE SEQUENCE</scope>
</reference>
<proteinExistence type="predicted"/>
<evidence type="ECO:0000259" key="2">
    <source>
        <dbReference type="Pfam" id="PF03372"/>
    </source>
</evidence>
<dbReference type="Gene3D" id="3.60.10.10">
    <property type="entry name" value="Endonuclease/exonuclease/phosphatase"/>
    <property type="match status" value="1"/>
</dbReference>
<dbReference type="GO" id="GO:0003824">
    <property type="term" value="F:catalytic activity"/>
    <property type="evidence" value="ECO:0007669"/>
    <property type="project" value="InterPro"/>
</dbReference>
<protein>
    <recommendedName>
        <fullName evidence="5">Reverse transcriptase domain-containing protein</fullName>
    </recommendedName>
</protein>
<dbReference type="SUPFAM" id="SSF56219">
    <property type="entry name" value="DNase I-like"/>
    <property type="match status" value="1"/>
</dbReference>
<evidence type="ECO:0008006" key="5">
    <source>
        <dbReference type="Google" id="ProtNLM"/>
    </source>
</evidence>
<evidence type="ECO:0000313" key="4">
    <source>
        <dbReference type="EMBL" id="SPD00338.1"/>
    </source>
</evidence>
<dbReference type="EMBL" id="OIVN01002076">
    <property type="protein sequence ID" value="SPD00338.1"/>
    <property type="molecule type" value="Genomic_DNA"/>
</dbReference>
<sequence length="675" mass="76370">MKLFDWNCRGICNILTVRALRALVKGHCPQVIFLCETKASESRLQSIAVSLGFTKHLIVAAQGSSGGVCLLWNSNLSVEVLEFNACPLAIKIRDLVSSWYLVGFYGPAYYKKRRKAWTNLCALLELFDKPWLCFGDFNSILEANEKEGGRNGTISAHNDLNNLMFDLGAVKSDHCPILNDTNPMDVRVLRQFQFKAMWANDPQSLSEENVAVEAKLQYELSLWLSRQKSCESWLKDGDWNSKCFHISTIVQRKKNVIDAIRGEDGEWLVKYSEIKDYLVIKDILLGMQSLKSPSPDGLPPLFYKKYWCVVRKSVILAVQNFFILGKMLKEFIGWVMECISTVSFSILVNGGITIHFHPSRGLRQGDPLSPYLFIMCQEVLSRLIDREFLRGAINGVKMNVAGLAFTHVMYADDIMLFAKANSSEVKALDVCLDTYCDWSGQRVNINKSDGLIHSSYFGGNLKVILAAPNLTWQKLWKCKFHERLKTFIWRIGSGVLLTNLNIHSRLSKGNPYCPLSHNEVESIPHLFFKCQATKLFWFDACWGLRVELLLVHSDFDVVKLIVNPPVSPSSPCFKNQFVVHASAQIALTLEAIWNFRNQQVHQMKPINPIVVLKALEYRIVEHVQAALVELNDLVSLKSYWRPPPIGIIKFNVDSAVLPSSAKITVVVRSESGSLI</sequence>
<dbReference type="PANTHER" id="PTHR35218">
    <property type="entry name" value="RNASE H DOMAIN-CONTAINING PROTEIN"/>
    <property type="match status" value="1"/>
</dbReference>
<dbReference type="AlphaFoldDB" id="A0A2N9GLJ6"/>
<dbReference type="PANTHER" id="PTHR35218:SF9">
    <property type="entry name" value="ENDONUCLEASE_EXONUCLEASE_PHOSPHATASE DOMAIN-CONTAINING PROTEIN"/>
    <property type="match status" value="1"/>
</dbReference>
<dbReference type="InterPro" id="IPR026960">
    <property type="entry name" value="RVT-Znf"/>
</dbReference>
<dbReference type="InterPro" id="IPR036691">
    <property type="entry name" value="Endo/exonu/phosph_ase_sf"/>
</dbReference>
<evidence type="ECO:0000259" key="3">
    <source>
        <dbReference type="Pfam" id="PF13966"/>
    </source>
</evidence>
<gene>
    <name evidence="4" type="ORF">FSB_LOCUS28220</name>
</gene>
<dbReference type="Pfam" id="PF13966">
    <property type="entry name" value="zf-RVT"/>
    <property type="match status" value="1"/>
</dbReference>
<dbReference type="InterPro" id="IPR005135">
    <property type="entry name" value="Endo/exonuclease/phosphatase"/>
</dbReference>
<dbReference type="Pfam" id="PF00078">
    <property type="entry name" value="RVT_1"/>
    <property type="match status" value="1"/>
</dbReference>
<evidence type="ECO:0000259" key="1">
    <source>
        <dbReference type="Pfam" id="PF00078"/>
    </source>
</evidence>
<feature type="domain" description="Reverse transcriptase zinc-binding" evidence="3">
    <location>
        <begin position="470"/>
        <end position="537"/>
    </location>
</feature>
<feature type="domain" description="Reverse transcriptase" evidence="1">
    <location>
        <begin position="334"/>
        <end position="451"/>
    </location>
</feature>
<organism evidence="4">
    <name type="scientific">Fagus sylvatica</name>
    <name type="common">Beechnut</name>
    <dbReference type="NCBI Taxonomy" id="28930"/>
    <lineage>
        <taxon>Eukaryota</taxon>
        <taxon>Viridiplantae</taxon>
        <taxon>Streptophyta</taxon>
        <taxon>Embryophyta</taxon>
        <taxon>Tracheophyta</taxon>
        <taxon>Spermatophyta</taxon>
        <taxon>Magnoliopsida</taxon>
        <taxon>eudicotyledons</taxon>
        <taxon>Gunneridae</taxon>
        <taxon>Pentapetalae</taxon>
        <taxon>rosids</taxon>
        <taxon>fabids</taxon>
        <taxon>Fagales</taxon>
        <taxon>Fagaceae</taxon>
        <taxon>Fagus</taxon>
    </lineage>
</organism>
<dbReference type="InterPro" id="IPR000477">
    <property type="entry name" value="RT_dom"/>
</dbReference>
<feature type="domain" description="Endonuclease/exonuclease/phosphatase" evidence="2">
    <location>
        <begin position="6"/>
        <end position="154"/>
    </location>
</feature>
<dbReference type="Pfam" id="PF03372">
    <property type="entry name" value="Exo_endo_phos"/>
    <property type="match status" value="1"/>
</dbReference>
<name>A0A2N9GLJ6_FAGSY</name>
<accession>A0A2N9GLJ6</accession>